<name>A0A2A7MS14_MYCAG</name>
<feature type="signal peptide" evidence="1">
    <location>
        <begin position="1"/>
        <end position="30"/>
    </location>
</feature>
<reference evidence="3" key="3">
    <citation type="submission" date="2020-02" db="EMBL/GenBank/DDBJ databases">
        <authorList>
            <person name="Matsumoto Y."/>
            <person name="Motooka D."/>
            <person name="Nakamura S."/>
        </authorList>
    </citation>
    <scope>NUCLEOTIDE SEQUENCE</scope>
    <source>
        <strain evidence="3">JCM 6377</strain>
    </source>
</reference>
<proteinExistence type="predicted"/>
<gene>
    <name evidence="4" type="ORF">CQY20_27115</name>
    <name evidence="3" type="ORF">MAGR_50770</name>
</gene>
<evidence type="ECO:0000259" key="2">
    <source>
        <dbReference type="Pfam" id="PF16525"/>
    </source>
</evidence>
<feature type="chain" id="PRO_5038223974" evidence="1">
    <location>
        <begin position="31"/>
        <end position="133"/>
    </location>
</feature>
<dbReference type="OrthoDB" id="4726347at2"/>
<dbReference type="Pfam" id="PF16525">
    <property type="entry name" value="MHB"/>
    <property type="match status" value="1"/>
</dbReference>
<dbReference type="EMBL" id="BLKS01000001">
    <property type="protein sequence ID" value="GFG53636.1"/>
    <property type="molecule type" value="Genomic_DNA"/>
</dbReference>
<keyword evidence="1" id="KW-0732">Signal</keyword>
<dbReference type="AlphaFoldDB" id="A0A2A7MS14"/>
<dbReference type="EMBL" id="PDCP01000076">
    <property type="protein sequence ID" value="PEG34121.1"/>
    <property type="molecule type" value="Genomic_DNA"/>
</dbReference>
<keyword evidence="5" id="KW-1185">Reference proteome</keyword>
<dbReference type="RefSeq" id="WP_097943363.1">
    <property type="nucleotide sequence ID" value="NZ_BLKS01000001.1"/>
</dbReference>
<reference evidence="3 6" key="2">
    <citation type="journal article" date="2019" name="Emerg. Microbes Infect.">
        <title>Comprehensive subspecies identification of 175 nontuberculous mycobacteria species based on 7547 genomic profiles.</title>
        <authorList>
            <person name="Matsumoto Y."/>
            <person name="Kinjo T."/>
            <person name="Motooka D."/>
            <person name="Nabeya D."/>
            <person name="Jung N."/>
            <person name="Uechi K."/>
            <person name="Horii T."/>
            <person name="Iida T."/>
            <person name="Fujita J."/>
            <person name="Nakamura S."/>
        </authorList>
    </citation>
    <scope>NUCLEOTIDE SEQUENCE [LARGE SCALE GENOMIC DNA]</scope>
    <source>
        <strain evidence="3 6">JCM 6377</strain>
    </source>
</reference>
<sequence length="133" mass="13780">MNFTGITARRKMAGAVVGSLLGGVAAATIAAPAAAAAPQGCSFSDVADTASATWSEARQYLNAHPGANQVVTAAFNQPRPQAEADIRNYFTANPGEYYDLRGILAPIGDKQRQCDVTVLPAGLQSAYDTFMAG</sequence>
<dbReference type="InterPro" id="IPR038378">
    <property type="entry name" value="MHB_sf"/>
</dbReference>
<dbReference type="Proteomes" id="UP000465302">
    <property type="component" value="Unassembled WGS sequence"/>
</dbReference>
<evidence type="ECO:0000256" key="1">
    <source>
        <dbReference type="SAM" id="SignalP"/>
    </source>
</evidence>
<feature type="domain" description="Haemophore haem-binding" evidence="2">
    <location>
        <begin position="40"/>
        <end position="115"/>
    </location>
</feature>
<dbReference type="Gene3D" id="1.20.20.20">
    <property type="entry name" value="Haemophore, haem-binding domain"/>
    <property type="match status" value="1"/>
</dbReference>
<evidence type="ECO:0000313" key="6">
    <source>
        <dbReference type="Proteomes" id="UP000465302"/>
    </source>
</evidence>
<dbReference type="GO" id="GO:0020037">
    <property type="term" value="F:heme binding"/>
    <property type="evidence" value="ECO:0007669"/>
    <property type="project" value="InterPro"/>
</dbReference>
<dbReference type="Proteomes" id="UP000220914">
    <property type="component" value="Unassembled WGS sequence"/>
</dbReference>
<accession>A0A2A7MS14</accession>
<protein>
    <submittedName>
        <fullName evidence="4">Hemophore-related protein</fullName>
    </submittedName>
</protein>
<dbReference type="InterPro" id="IPR032407">
    <property type="entry name" value="MHB"/>
</dbReference>
<evidence type="ECO:0000313" key="5">
    <source>
        <dbReference type="Proteomes" id="UP000220914"/>
    </source>
</evidence>
<reference evidence="4 5" key="1">
    <citation type="submission" date="2017-10" db="EMBL/GenBank/DDBJ databases">
        <title>The new phylogeny of genus Mycobacterium.</title>
        <authorList>
            <person name="Tortoli E."/>
            <person name="Trovato A."/>
            <person name="Cirillo D.M."/>
        </authorList>
    </citation>
    <scope>NUCLEOTIDE SEQUENCE [LARGE SCALE GENOMIC DNA]</scope>
    <source>
        <strain evidence="4 5">CCUG37673</strain>
    </source>
</reference>
<evidence type="ECO:0000313" key="3">
    <source>
        <dbReference type="EMBL" id="GFG53636.1"/>
    </source>
</evidence>
<organism evidence="4 5">
    <name type="scientific">Mycolicibacterium agri</name>
    <name type="common">Mycobacterium agri</name>
    <dbReference type="NCBI Taxonomy" id="36811"/>
    <lineage>
        <taxon>Bacteria</taxon>
        <taxon>Bacillati</taxon>
        <taxon>Actinomycetota</taxon>
        <taxon>Actinomycetes</taxon>
        <taxon>Mycobacteriales</taxon>
        <taxon>Mycobacteriaceae</taxon>
        <taxon>Mycolicibacterium</taxon>
    </lineage>
</organism>
<dbReference type="NCBIfam" id="TIGR04529">
    <property type="entry name" value="MTB_hemophore"/>
    <property type="match status" value="1"/>
</dbReference>
<evidence type="ECO:0000313" key="4">
    <source>
        <dbReference type="EMBL" id="PEG34121.1"/>
    </source>
</evidence>
<comment type="caution">
    <text evidence="4">The sequence shown here is derived from an EMBL/GenBank/DDBJ whole genome shotgun (WGS) entry which is preliminary data.</text>
</comment>